<dbReference type="STRING" id="98765.A0A2R6PGE7"/>
<evidence type="ECO:0000313" key="4">
    <source>
        <dbReference type="Proteomes" id="UP000186601"/>
    </source>
</evidence>
<feature type="transmembrane region" description="Helical" evidence="2">
    <location>
        <begin position="80"/>
        <end position="97"/>
    </location>
</feature>
<feature type="region of interest" description="Disordered" evidence="1">
    <location>
        <begin position="1"/>
        <end position="32"/>
    </location>
</feature>
<feature type="compositionally biased region" description="Polar residues" evidence="1">
    <location>
        <begin position="1"/>
        <end position="10"/>
    </location>
</feature>
<feature type="transmembrane region" description="Helical" evidence="2">
    <location>
        <begin position="46"/>
        <end position="68"/>
    </location>
</feature>
<evidence type="ECO:0000313" key="3">
    <source>
        <dbReference type="EMBL" id="PSR90688.1"/>
    </source>
</evidence>
<feature type="transmembrane region" description="Helical" evidence="2">
    <location>
        <begin position="117"/>
        <end position="136"/>
    </location>
</feature>
<name>A0A2R6PGE7_9APHY</name>
<proteinExistence type="predicted"/>
<reference evidence="3 4" key="1">
    <citation type="submission" date="2018-02" db="EMBL/GenBank/DDBJ databases">
        <title>Genome sequence of the basidiomycete white-rot fungus Phlebia centrifuga.</title>
        <authorList>
            <person name="Granchi Z."/>
            <person name="Peng M."/>
            <person name="de Vries R.P."/>
            <person name="Hilden K."/>
            <person name="Makela M.R."/>
            <person name="Grigoriev I."/>
            <person name="Riley R."/>
        </authorList>
    </citation>
    <scope>NUCLEOTIDE SEQUENCE [LARGE SCALE GENOMIC DNA]</scope>
    <source>
        <strain evidence="3 4">FBCC195</strain>
    </source>
</reference>
<keyword evidence="2" id="KW-1133">Transmembrane helix</keyword>
<dbReference type="OrthoDB" id="422086at2759"/>
<dbReference type="Proteomes" id="UP000186601">
    <property type="component" value="Unassembled WGS sequence"/>
</dbReference>
<evidence type="ECO:0000256" key="1">
    <source>
        <dbReference type="SAM" id="MobiDB-lite"/>
    </source>
</evidence>
<keyword evidence="4" id="KW-1185">Reference proteome</keyword>
<keyword evidence="2" id="KW-0812">Transmembrane</keyword>
<dbReference type="AlphaFoldDB" id="A0A2R6PGE7"/>
<comment type="caution">
    <text evidence="3">The sequence shown here is derived from an EMBL/GenBank/DDBJ whole genome shotgun (WGS) entry which is preliminary data.</text>
</comment>
<accession>A0A2R6PGE7</accession>
<gene>
    <name evidence="3" type="ORF">PHLCEN_2v4837</name>
</gene>
<evidence type="ECO:0000256" key="2">
    <source>
        <dbReference type="SAM" id="Phobius"/>
    </source>
</evidence>
<organism evidence="3 4">
    <name type="scientific">Hermanssonia centrifuga</name>
    <dbReference type="NCBI Taxonomy" id="98765"/>
    <lineage>
        <taxon>Eukaryota</taxon>
        <taxon>Fungi</taxon>
        <taxon>Dikarya</taxon>
        <taxon>Basidiomycota</taxon>
        <taxon>Agaricomycotina</taxon>
        <taxon>Agaricomycetes</taxon>
        <taxon>Polyporales</taxon>
        <taxon>Meruliaceae</taxon>
        <taxon>Hermanssonia</taxon>
    </lineage>
</organism>
<protein>
    <submittedName>
        <fullName evidence="3">Uncharacterized protein</fullName>
    </submittedName>
</protein>
<dbReference type="EMBL" id="MLYV02000493">
    <property type="protein sequence ID" value="PSR90688.1"/>
    <property type="molecule type" value="Genomic_DNA"/>
</dbReference>
<sequence length="164" mass="18194">MQASSNSTSVEGPEDVLRQRSQQNSLETKPIEAVHKPHGRIPNSPLAASTISFILGSLFSLGASMYLYGGFRYWWSTYQLGFFLASWAAFHWGEFAVTAGWNREKCSVDSFLLDNGMMYHVAHSVALAEYLVTLWLKPQFKTHAYVSGIGEGINSSCNISLTAF</sequence>
<keyword evidence="2" id="KW-0472">Membrane</keyword>